<evidence type="ECO:0000313" key="1">
    <source>
        <dbReference type="EMBL" id="UYV70430.1"/>
    </source>
</evidence>
<organism evidence="1 2">
    <name type="scientific">Cordylochernes scorpioides</name>
    <dbReference type="NCBI Taxonomy" id="51811"/>
    <lineage>
        <taxon>Eukaryota</taxon>
        <taxon>Metazoa</taxon>
        <taxon>Ecdysozoa</taxon>
        <taxon>Arthropoda</taxon>
        <taxon>Chelicerata</taxon>
        <taxon>Arachnida</taxon>
        <taxon>Pseudoscorpiones</taxon>
        <taxon>Cheliferoidea</taxon>
        <taxon>Chernetidae</taxon>
        <taxon>Cordylochernes</taxon>
    </lineage>
</organism>
<proteinExistence type="predicted"/>
<dbReference type="EMBL" id="CP092869">
    <property type="protein sequence ID" value="UYV70430.1"/>
    <property type="molecule type" value="Genomic_DNA"/>
</dbReference>
<evidence type="ECO:0000313" key="2">
    <source>
        <dbReference type="Proteomes" id="UP001235939"/>
    </source>
</evidence>
<gene>
    <name evidence="1" type="ORF">LAZ67_7002969</name>
</gene>
<protein>
    <submittedName>
        <fullName evidence="1">Uncharacterized protein</fullName>
    </submittedName>
</protein>
<reference evidence="1 2" key="1">
    <citation type="submission" date="2022-01" db="EMBL/GenBank/DDBJ databases">
        <title>A chromosomal length assembly of Cordylochernes scorpioides.</title>
        <authorList>
            <person name="Zeh D."/>
            <person name="Zeh J."/>
        </authorList>
    </citation>
    <scope>NUCLEOTIDE SEQUENCE [LARGE SCALE GENOMIC DNA]</scope>
    <source>
        <strain evidence="1">IN4F17</strain>
        <tissue evidence="1">Whole Body</tissue>
    </source>
</reference>
<sequence>MRLVILSTATPWADSICFLMALSEDPFLSFSSLIEMRIKSEILGRGWLAATSFDSTLTSDMDYKNNITRLRMKHYKEMTIHPDGTRTYRTCNNGPGVKLSPTQIFSFSAMARALQKIDMDPEQQIYTPKIESIATAAIEICMETSEAIHWPRQQQQKIDMDPEQQLYTPKIENDCCDRDAWRHLRLFIGHDNNNRKLKWTQNSSFTYPR</sequence>
<name>A0ABY6KS65_9ARAC</name>
<keyword evidence="2" id="KW-1185">Reference proteome</keyword>
<accession>A0ABY6KS65</accession>
<dbReference type="Proteomes" id="UP001235939">
    <property type="component" value="Chromosome 07"/>
</dbReference>